<name>A0ABU2L2J1_9ACTN</name>
<evidence type="ECO:0008006" key="4">
    <source>
        <dbReference type="Google" id="ProtNLM"/>
    </source>
</evidence>
<evidence type="ECO:0000256" key="1">
    <source>
        <dbReference type="SAM" id="MobiDB-lite"/>
    </source>
</evidence>
<evidence type="ECO:0000313" key="2">
    <source>
        <dbReference type="EMBL" id="MDT0305778.1"/>
    </source>
</evidence>
<organism evidence="2 3">
    <name type="scientific">Streptomyces boetiae</name>
    <dbReference type="NCBI Taxonomy" id="3075541"/>
    <lineage>
        <taxon>Bacteria</taxon>
        <taxon>Bacillati</taxon>
        <taxon>Actinomycetota</taxon>
        <taxon>Actinomycetes</taxon>
        <taxon>Kitasatosporales</taxon>
        <taxon>Streptomycetaceae</taxon>
        <taxon>Streptomyces</taxon>
    </lineage>
</organism>
<dbReference type="RefSeq" id="WP_311628683.1">
    <property type="nucleotide sequence ID" value="NZ_JAVREN010000002.1"/>
</dbReference>
<feature type="region of interest" description="Disordered" evidence="1">
    <location>
        <begin position="1"/>
        <end position="34"/>
    </location>
</feature>
<gene>
    <name evidence="2" type="ORF">RM780_02215</name>
</gene>
<accession>A0ABU2L2J1</accession>
<sequence>MSAAVPAPGAEDSPGSESTQPAPDASQAPDELDRRCAELKARVEAHFAELKRR</sequence>
<keyword evidence="3" id="KW-1185">Reference proteome</keyword>
<evidence type="ECO:0000313" key="3">
    <source>
        <dbReference type="Proteomes" id="UP001183388"/>
    </source>
</evidence>
<reference evidence="3" key="1">
    <citation type="submission" date="2023-07" db="EMBL/GenBank/DDBJ databases">
        <title>30 novel species of actinomycetes from the DSMZ collection.</title>
        <authorList>
            <person name="Nouioui I."/>
        </authorList>
    </citation>
    <scope>NUCLEOTIDE SEQUENCE [LARGE SCALE GENOMIC DNA]</scope>
    <source>
        <strain evidence="3">DSM 44917</strain>
    </source>
</reference>
<protein>
    <recommendedName>
        <fullName evidence="4">Nucleotide exchange factor GrpE</fullName>
    </recommendedName>
</protein>
<comment type="caution">
    <text evidence="2">The sequence shown here is derived from an EMBL/GenBank/DDBJ whole genome shotgun (WGS) entry which is preliminary data.</text>
</comment>
<dbReference type="Proteomes" id="UP001183388">
    <property type="component" value="Unassembled WGS sequence"/>
</dbReference>
<proteinExistence type="predicted"/>
<dbReference type="EMBL" id="JAVREN010000002">
    <property type="protein sequence ID" value="MDT0305778.1"/>
    <property type="molecule type" value="Genomic_DNA"/>
</dbReference>